<feature type="transmembrane region" description="Helical" evidence="2">
    <location>
        <begin position="12"/>
        <end position="33"/>
    </location>
</feature>
<name>A0A022KWW4_9MICO</name>
<sequence>MHRLATLSLNNRAFIALVCVVVAIVGAMSMTMLRQELIPSVSLPQIQVVTTSPGASSEQVKDRISDPIENGVRGLENVEGTSSTSQSSLSMVTVELTYGTDMARSSNQVEAAISRIEDQLPEGAEPQVIAGGTGDIPAAVLSISSDLDPSTLADRLNSSVVPELERIEGVSGVIVVGAPPQIVKITPDEQALAERGLSTGSITEALDANGLSIPGGTVVDGDQSLDVTIGVPLESLEALETMVLMPPEGADVDPTQAPTTLADVATVEQTQQEATSISRTNGRESLVMVINTTVDGNVVDVSENVTAELDSLLPSVGGAAESQVVFDQAPFIQESILALAEEGLLGLLFAIAVILVFLRAVRPTVVTAISIPMSLLMAFVGMLLSDYTLNMLTLAALTISIGRVVDDSIVVIENITRHLTYGKTRRRAIIDGVREVAGAITASTLATVVVFLPVAVVSGWAGELLRPFSLTVAIAMLSSLVVALTIVPVLAYWFLRPPRAAQDLDPDDEHAVAEVRDAAEAKEERGWLHRMYSPTLAWSLRHRFLALLAAVAILGGTVALYPLLKINILGDTGQNIASYTQTLPAGTTLEESSAKAMDAEEALGALDGVDVVQTTIGGSQFGFGGASNEITYQVTTDSEADQEALREQMLTTLQDMPEAGEIEDSFDAGAIGSSTVDILVTGPTPEDREQAVDLIIAELDPLPDSVEEVSTDLEGEQPTAVITVNRQAAAQRGLTEEAVVGLVAQQLFPAAIGQVTIGDAELDIFVEQGEGIETLQELQDMQIAGFPVTDVATIEETLERPMIRSQNSLETVTVSLTPAASDDVGATADAARQAISAVDLPEGVQASTGGAAEDIETIFGQLVLALVVAILLTYVLLVWIFKSLIQPLILLVSIPFAATGSLGLLVLTGVPLGLPSMIGMLMLVGIVVTNAIVLIDLVNQYRRDGMTLDEGLMTGAQKRLRPILMTSAATIFALIPMALGITGSAGFIAQPLAVVVIGGLVSSTLLTLIIVPVLYRIAEGPGEKRRIRDEARDEERRIERERRADERAGRDGARESRGDGYAAGTRSTAPSTLTAPASSAASSAVPSDAVAPADAHVDRDLGTAPSRSVTPVTPGTSPSRSVTPGTVERGHTATRRRSLKERGGIVGIVKRRLGRN</sequence>
<keyword evidence="5" id="KW-1185">Reference proteome</keyword>
<dbReference type="InterPro" id="IPR000731">
    <property type="entry name" value="SSD"/>
</dbReference>
<evidence type="ECO:0000256" key="1">
    <source>
        <dbReference type="SAM" id="MobiDB-lite"/>
    </source>
</evidence>
<dbReference type="PANTHER" id="PTHR32063:SF0">
    <property type="entry name" value="SWARMING MOTILITY PROTEIN SWRC"/>
    <property type="match status" value="1"/>
</dbReference>
<dbReference type="Gene3D" id="1.20.1640.10">
    <property type="entry name" value="Multidrug efflux transporter AcrB transmembrane domain"/>
    <property type="match status" value="2"/>
</dbReference>
<dbReference type="InterPro" id="IPR001036">
    <property type="entry name" value="Acrflvin-R"/>
</dbReference>
<dbReference type="GO" id="GO:0005886">
    <property type="term" value="C:plasma membrane"/>
    <property type="evidence" value="ECO:0007669"/>
    <property type="project" value="TreeGrafter"/>
</dbReference>
<dbReference type="Proteomes" id="UP000019754">
    <property type="component" value="Unassembled WGS sequence"/>
</dbReference>
<dbReference type="HOGENOM" id="CLU_002755_1_2_11"/>
<dbReference type="InterPro" id="IPR027463">
    <property type="entry name" value="AcrB_DN_DC_subdom"/>
</dbReference>
<accession>A0A022KWW4</accession>
<evidence type="ECO:0000259" key="3">
    <source>
        <dbReference type="PROSITE" id="PS50156"/>
    </source>
</evidence>
<feature type="transmembrane region" description="Helical" evidence="2">
    <location>
        <begin position="436"/>
        <end position="462"/>
    </location>
</feature>
<dbReference type="OrthoDB" id="3306666at2"/>
<evidence type="ECO:0000256" key="2">
    <source>
        <dbReference type="SAM" id="Phobius"/>
    </source>
</evidence>
<evidence type="ECO:0000313" key="4">
    <source>
        <dbReference type="EMBL" id="EYT48731.1"/>
    </source>
</evidence>
<comment type="caution">
    <text evidence="4">The sequence shown here is derived from an EMBL/GenBank/DDBJ whole genome shotgun (WGS) entry which is preliminary data.</text>
</comment>
<dbReference type="Gene3D" id="3.30.2090.10">
    <property type="entry name" value="Multidrug efflux transporter AcrB TolC docking domain, DN and DC subdomains"/>
    <property type="match status" value="2"/>
</dbReference>
<feature type="transmembrane region" description="Helical" evidence="2">
    <location>
        <begin position="963"/>
        <end position="988"/>
    </location>
</feature>
<dbReference type="STRING" id="1249481.D641_0111035"/>
<protein>
    <submittedName>
        <fullName evidence="4">Multidrug transporter</fullName>
    </submittedName>
</protein>
<dbReference type="GO" id="GO:0042910">
    <property type="term" value="F:xenobiotic transmembrane transporter activity"/>
    <property type="evidence" value="ECO:0007669"/>
    <property type="project" value="TreeGrafter"/>
</dbReference>
<proteinExistence type="predicted"/>
<dbReference type="Pfam" id="PF00873">
    <property type="entry name" value="ACR_tran"/>
    <property type="match status" value="1"/>
</dbReference>
<feature type="compositionally biased region" description="Basic and acidic residues" evidence="1">
    <location>
        <begin position="1024"/>
        <end position="1058"/>
    </location>
</feature>
<dbReference type="SUPFAM" id="SSF82866">
    <property type="entry name" value="Multidrug efflux transporter AcrB transmembrane domain"/>
    <property type="match status" value="2"/>
</dbReference>
<feature type="transmembrane region" description="Helical" evidence="2">
    <location>
        <begin position="468"/>
        <end position="495"/>
    </location>
</feature>
<reference evidence="4 5" key="1">
    <citation type="journal article" date="2013" name="Genome Announc.">
        <title>Draft genome sequence of an Actinobacterium, Brachybacterium muris strain UCD-AY4.</title>
        <authorList>
            <person name="Lo J.R."/>
            <person name="Lang J.M."/>
            <person name="Darling A.E."/>
            <person name="Eisen J.A."/>
            <person name="Coil D.A."/>
        </authorList>
    </citation>
    <scope>NUCLEOTIDE SEQUENCE [LARGE SCALE GENOMIC DNA]</scope>
    <source>
        <strain evidence="4 5">UCD-AY4</strain>
    </source>
</reference>
<feature type="transmembrane region" description="Helical" evidence="2">
    <location>
        <begin position="336"/>
        <end position="358"/>
    </location>
</feature>
<keyword evidence="2" id="KW-0812">Transmembrane</keyword>
<dbReference type="Gene3D" id="3.30.70.1320">
    <property type="entry name" value="Multidrug efflux transporter AcrB pore domain like"/>
    <property type="match status" value="1"/>
</dbReference>
<dbReference type="SUPFAM" id="SSF82714">
    <property type="entry name" value="Multidrug efflux transporter AcrB TolC docking domain, DN and DC subdomains"/>
    <property type="match status" value="2"/>
</dbReference>
<dbReference type="PANTHER" id="PTHR32063">
    <property type="match status" value="1"/>
</dbReference>
<feature type="compositionally biased region" description="Low complexity" evidence="1">
    <location>
        <begin position="1067"/>
        <end position="1094"/>
    </location>
</feature>
<feature type="region of interest" description="Disordered" evidence="1">
    <location>
        <begin position="1024"/>
        <end position="1144"/>
    </location>
</feature>
<dbReference type="PRINTS" id="PR00702">
    <property type="entry name" value="ACRIFLAVINRP"/>
</dbReference>
<dbReference type="Gene3D" id="3.30.70.1440">
    <property type="entry name" value="Multidrug efflux transporter AcrB pore domain"/>
    <property type="match status" value="1"/>
</dbReference>
<feature type="transmembrane region" description="Helical" evidence="2">
    <location>
        <begin position="994"/>
        <end position="1018"/>
    </location>
</feature>
<feature type="transmembrane region" description="Helical" evidence="2">
    <location>
        <begin position="916"/>
        <end position="938"/>
    </location>
</feature>
<feature type="transmembrane region" description="Helical" evidence="2">
    <location>
        <begin position="365"/>
        <end position="385"/>
    </location>
</feature>
<keyword evidence="2" id="KW-1133">Transmembrane helix</keyword>
<keyword evidence="2" id="KW-0472">Membrane</keyword>
<dbReference type="AlphaFoldDB" id="A0A022KWW4"/>
<feature type="transmembrane region" description="Helical" evidence="2">
    <location>
        <begin position="858"/>
        <end position="881"/>
    </location>
</feature>
<feature type="transmembrane region" description="Helical" evidence="2">
    <location>
        <begin position="391"/>
        <end position="415"/>
    </location>
</feature>
<dbReference type="RefSeq" id="WP_017824839.1">
    <property type="nucleotide sequence ID" value="NZ_KB403092.1"/>
</dbReference>
<evidence type="ECO:0000313" key="5">
    <source>
        <dbReference type="Proteomes" id="UP000019754"/>
    </source>
</evidence>
<dbReference type="Gene3D" id="3.30.70.1430">
    <property type="entry name" value="Multidrug efflux transporter AcrB pore domain"/>
    <property type="match status" value="2"/>
</dbReference>
<gene>
    <name evidence="4" type="ORF">D641_0111035</name>
</gene>
<dbReference type="EMBL" id="AORC01000013">
    <property type="protein sequence ID" value="EYT48731.1"/>
    <property type="molecule type" value="Genomic_DNA"/>
</dbReference>
<feature type="transmembrane region" description="Helical" evidence="2">
    <location>
        <begin position="544"/>
        <end position="564"/>
    </location>
</feature>
<feature type="compositionally biased region" description="Polar residues" evidence="1">
    <location>
        <begin position="1105"/>
        <end position="1124"/>
    </location>
</feature>
<feature type="transmembrane region" description="Helical" evidence="2">
    <location>
        <begin position="888"/>
        <end position="910"/>
    </location>
</feature>
<feature type="domain" description="SSD" evidence="3">
    <location>
        <begin position="376"/>
        <end position="493"/>
    </location>
</feature>
<dbReference type="PROSITE" id="PS50156">
    <property type="entry name" value="SSD"/>
    <property type="match status" value="1"/>
</dbReference>
<organism evidence="4 5">
    <name type="scientific">Brachybacterium muris UCD-AY4</name>
    <dbReference type="NCBI Taxonomy" id="1249481"/>
    <lineage>
        <taxon>Bacteria</taxon>
        <taxon>Bacillati</taxon>
        <taxon>Actinomycetota</taxon>
        <taxon>Actinomycetes</taxon>
        <taxon>Micrococcales</taxon>
        <taxon>Dermabacteraceae</taxon>
        <taxon>Brachybacterium</taxon>
    </lineage>
</organism>
<dbReference type="SUPFAM" id="SSF82693">
    <property type="entry name" value="Multidrug efflux transporter AcrB pore domain, PN1, PN2, PC1 and PC2 subdomains"/>
    <property type="match status" value="2"/>
</dbReference>